<comment type="caution">
    <text evidence="2">The sequence shown here is derived from an EMBL/GenBank/DDBJ whole genome shotgun (WGS) entry which is preliminary data.</text>
</comment>
<evidence type="ECO:0000259" key="1">
    <source>
        <dbReference type="Pfam" id="PF00535"/>
    </source>
</evidence>
<gene>
    <name evidence="2" type="ORF">EHS11_13975</name>
</gene>
<keyword evidence="2" id="KW-0808">Transferase</keyword>
<dbReference type="EMBL" id="RQHV01000061">
    <property type="protein sequence ID" value="TGN08040.1"/>
    <property type="molecule type" value="Genomic_DNA"/>
</dbReference>
<protein>
    <submittedName>
        <fullName evidence="2">Glycosyltransferase</fullName>
    </submittedName>
</protein>
<dbReference type="SUPFAM" id="SSF53448">
    <property type="entry name" value="Nucleotide-diphospho-sugar transferases"/>
    <property type="match status" value="1"/>
</dbReference>
<dbReference type="AlphaFoldDB" id="A0A4R9LPZ3"/>
<sequence>MPKLSVITINFNNKDGLLKTIESVRSQTWRDFEHLIIDGGSKDGSLDLILKFQDGFSFWVSEKDKGIYDAQNKGILNSKSEYCLFLNSGDFLVNSSVFEKVFEASPDSDIIYGDMLVDHGNGRIDYGRSPAQLTLPFLAYGVLWHCATMIRRSLFDTYGLYDLSYKIIADIDFFLKAIGVGNASFTYVPVAISQFNTEGFGSNPNNAPLLEEERVRSRKQHLSPLTISLIERFIKMENDLFVFSLLRLPQLMNIFRNIKWVRAIGLYFLRLIRSFGLID</sequence>
<dbReference type="InterPro" id="IPR029044">
    <property type="entry name" value="Nucleotide-diphossugar_trans"/>
</dbReference>
<dbReference type="InterPro" id="IPR001173">
    <property type="entry name" value="Glyco_trans_2-like"/>
</dbReference>
<dbReference type="OrthoDB" id="9810303at2"/>
<dbReference type="RefSeq" id="WP_135765019.1">
    <property type="nucleotide sequence ID" value="NZ_RQHV01000061.1"/>
</dbReference>
<dbReference type="PANTHER" id="PTHR22916">
    <property type="entry name" value="GLYCOSYLTRANSFERASE"/>
    <property type="match status" value="1"/>
</dbReference>
<dbReference type="Pfam" id="PF00535">
    <property type="entry name" value="Glycos_transf_2"/>
    <property type="match status" value="1"/>
</dbReference>
<evidence type="ECO:0000313" key="2">
    <source>
        <dbReference type="EMBL" id="TGN08040.1"/>
    </source>
</evidence>
<dbReference type="CDD" id="cd06433">
    <property type="entry name" value="GT_2_WfgS_like"/>
    <property type="match status" value="1"/>
</dbReference>
<evidence type="ECO:0000313" key="3">
    <source>
        <dbReference type="Proteomes" id="UP000298264"/>
    </source>
</evidence>
<organism evidence="2 3">
    <name type="scientific">Leptospira ilyithenensis</name>
    <dbReference type="NCBI Taxonomy" id="2484901"/>
    <lineage>
        <taxon>Bacteria</taxon>
        <taxon>Pseudomonadati</taxon>
        <taxon>Spirochaetota</taxon>
        <taxon>Spirochaetia</taxon>
        <taxon>Leptospirales</taxon>
        <taxon>Leptospiraceae</taxon>
        <taxon>Leptospira</taxon>
    </lineage>
</organism>
<name>A0A4R9LPZ3_9LEPT</name>
<dbReference type="PANTHER" id="PTHR22916:SF67">
    <property type="entry name" value="COLANIC ACID BIOSYNTHESIS GLYCOSYL TRANSFERASE WCAE-RELATED"/>
    <property type="match status" value="1"/>
</dbReference>
<keyword evidence="3" id="KW-1185">Reference proteome</keyword>
<accession>A0A4R9LPZ3</accession>
<reference evidence="2" key="1">
    <citation type="journal article" date="2019" name="PLoS Negl. Trop. Dis.">
        <title>Revisiting the worldwide diversity of Leptospira species in the environment.</title>
        <authorList>
            <person name="Vincent A.T."/>
            <person name="Schiettekatte O."/>
            <person name="Bourhy P."/>
            <person name="Veyrier F.J."/>
            <person name="Picardeau M."/>
        </authorList>
    </citation>
    <scope>NUCLEOTIDE SEQUENCE [LARGE SCALE GENOMIC DNA]</scope>
    <source>
        <strain evidence="2">201400974</strain>
    </source>
</reference>
<dbReference type="Gene3D" id="3.90.550.10">
    <property type="entry name" value="Spore Coat Polysaccharide Biosynthesis Protein SpsA, Chain A"/>
    <property type="match status" value="1"/>
</dbReference>
<feature type="domain" description="Glycosyltransferase 2-like" evidence="1">
    <location>
        <begin position="5"/>
        <end position="155"/>
    </location>
</feature>
<dbReference type="GO" id="GO:0016758">
    <property type="term" value="F:hexosyltransferase activity"/>
    <property type="evidence" value="ECO:0007669"/>
    <property type="project" value="UniProtKB-ARBA"/>
</dbReference>
<proteinExistence type="predicted"/>
<dbReference type="Proteomes" id="UP000298264">
    <property type="component" value="Unassembled WGS sequence"/>
</dbReference>